<dbReference type="GO" id="GO:0008298">
    <property type="term" value="P:intracellular mRNA localization"/>
    <property type="evidence" value="ECO:0007669"/>
    <property type="project" value="TreeGrafter"/>
</dbReference>
<dbReference type="AlphaFoldDB" id="A0AAV7ZBK8"/>
<dbReference type="GO" id="GO:0003729">
    <property type="term" value="F:mRNA binding"/>
    <property type="evidence" value="ECO:0007669"/>
    <property type="project" value="TreeGrafter"/>
</dbReference>
<dbReference type="GO" id="GO:0042175">
    <property type="term" value="C:nuclear outer membrane-endoplasmic reticulum membrane network"/>
    <property type="evidence" value="ECO:0007669"/>
    <property type="project" value="TreeGrafter"/>
</dbReference>
<organism evidence="2 3">
    <name type="scientific">Anaeramoeba flamelloides</name>
    <dbReference type="NCBI Taxonomy" id="1746091"/>
    <lineage>
        <taxon>Eukaryota</taxon>
        <taxon>Metamonada</taxon>
        <taxon>Anaeramoebidae</taxon>
        <taxon>Anaeramoeba</taxon>
    </lineage>
</organism>
<dbReference type="GO" id="GO:1990904">
    <property type="term" value="C:ribonucleoprotein complex"/>
    <property type="evidence" value="ECO:0007669"/>
    <property type="project" value="TreeGrafter"/>
</dbReference>
<name>A0AAV7ZBK8_9EUKA</name>
<dbReference type="EMBL" id="JANTQA010000033">
    <property type="protein sequence ID" value="KAJ3437410.1"/>
    <property type="molecule type" value="Genomic_DNA"/>
</dbReference>
<dbReference type="Proteomes" id="UP001146793">
    <property type="component" value="Unassembled WGS sequence"/>
</dbReference>
<gene>
    <name evidence="2" type="ORF">M0812_16571</name>
</gene>
<dbReference type="InterPro" id="IPR039604">
    <property type="entry name" value="Bfr1"/>
</dbReference>
<feature type="compositionally biased region" description="Polar residues" evidence="1">
    <location>
        <begin position="584"/>
        <end position="593"/>
    </location>
</feature>
<reference evidence="2" key="1">
    <citation type="submission" date="2022-08" db="EMBL/GenBank/DDBJ databases">
        <title>Novel sulphate-reducing endosymbionts in the free-living metamonad Anaeramoeba.</title>
        <authorList>
            <person name="Jerlstrom-Hultqvist J."/>
            <person name="Cepicka I."/>
            <person name="Gallot-Lavallee L."/>
            <person name="Salas-Leiva D."/>
            <person name="Curtis B.A."/>
            <person name="Zahonova K."/>
            <person name="Pipaliya S."/>
            <person name="Dacks J."/>
            <person name="Roger A.J."/>
        </authorList>
    </citation>
    <scope>NUCLEOTIDE SEQUENCE</scope>
    <source>
        <strain evidence="2">Busselton2</strain>
    </source>
</reference>
<dbReference type="PANTHER" id="PTHR31027">
    <property type="entry name" value="NUCLEAR SEGREGATION PROTEIN BFR1"/>
    <property type="match status" value="1"/>
</dbReference>
<feature type="compositionally biased region" description="Basic residues" evidence="1">
    <location>
        <begin position="613"/>
        <end position="644"/>
    </location>
</feature>
<dbReference type="GO" id="GO:0005783">
    <property type="term" value="C:endoplasmic reticulum"/>
    <property type="evidence" value="ECO:0007669"/>
    <property type="project" value="TreeGrafter"/>
</dbReference>
<dbReference type="PANTHER" id="PTHR31027:SF2">
    <property type="entry name" value="LEBERCILIN DOMAIN-CONTAINING PROTEIN"/>
    <property type="match status" value="1"/>
</dbReference>
<feature type="compositionally biased region" description="Basic and acidic residues" evidence="1">
    <location>
        <begin position="9"/>
        <end position="51"/>
    </location>
</feature>
<accession>A0AAV7ZBK8</accession>
<sequence>MRKRKNQIKQKEKLRRIQEEREKIQEEKRKEKLEKSKEKEGERVIKSEIQKPKNKKQKTTQMGGETPTRKRILEIQMEIKKLQKPENKNGTKILKQMNELTKKIDSIYYNKIRIQNNQKHKLFRQKDQLFLEKNRIFEKFSNIKEQIQKSTNELGALRVEISKQKIALKKKSFDYFNLKTEIKYSTKEEIDQEVERLQQLFETSSLSRKKEKALLSQIVRRKRSKNKLGTLHQLQSNVEKEKEKIEINWEKIHEKQKQRDQYFNTKREISEELDINFEKIQKNKEQIFEIKKKMSVDYQEISVLKKEFSKLRFEEEKKYNEFCDWEKQIRMLKQKIYQLEKKEHQLEFQKRKKERENFEAQLIPWLDEINICDKLIKMLKELLPKGNKVSNKKKIKGASKTGQLEKRFQKEKFVLQKTKKKNDIEDEFVILKDKKQTKKSQGKKKGKKSMNKQNLKENTEKFKISFSFLQDFEKIMVEQPRSFEQIPELLKKLSLRKQYYHQLPLKSVPTKSNVIVKSNEKNDKKMVNLAITFKQKELAKVTINYLQSNVEKIRHKKKVSKKNQIQNKKGKVQKNNSPRKKLNKGSQKINTNKPNKKSLEDNKEFPALLFQKNNHKNQAKHNKKKMKILKIKKKNQSNKRRIKFKNSENVH</sequence>
<evidence type="ECO:0000313" key="2">
    <source>
        <dbReference type="EMBL" id="KAJ3437410.1"/>
    </source>
</evidence>
<protein>
    <submittedName>
        <fullName evidence="2">Nuclear segregation protein bfr1</fullName>
    </submittedName>
</protein>
<feature type="region of interest" description="Disordered" evidence="1">
    <location>
        <begin position="1"/>
        <end position="67"/>
    </location>
</feature>
<evidence type="ECO:0000313" key="3">
    <source>
        <dbReference type="Proteomes" id="UP001146793"/>
    </source>
</evidence>
<comment type="caution">
    <text evidence="2">The sequence shown here is derived from an EMBL/GenBank/DDBJ whole genome shotgun (WGS) entry which is preliminary data.</text>
</comment>
<proteinExistence type="predicted"/>
<feature type="compositionally biased region" description="Basic residues" evidence="1">
    <location>
        <begin position="568"/>
        <end position="583"/>
    </location>
</feature>
<feature type="region of interest" description="Disordered" evidence="1">
    <location>
        <begin position="555"/>
        <end position="651"/>
    </location>
</feature>
<evidence type="ECO:0000256" key="1">
    <source>
        <dbReference type="SAM" id="MobiDB-lite"/>
    </source>
</evidence>